<sequence>MLFLESAGGRVLFILRPDFRHTEAKQLSSPLQMLRTSLWLCVAVLVCGSALCSIKCPDGRQCPDLSTCCQTGHGFSCCPLPDAVCCSDKAHCCPSGYRCNLATMMCEKADQPWMSIPMLKKEAAEEPAALDPSSNLVEELRNDDGPVQKSTAIHCDSYYMCPDRTTCCRHPKGAWFCCPYYPGRCCLDGYHCCPYGYDCDLTYTHCIRDGSKYPFYYKQTQTSVPAALISQPEDNSIGQEKPLTALTEASDAPPDHGVIRCDDKFFCDQGSSCCKGPKGQWNCCPYPLGKCCADGRHCCQYGYTCDPTSATCRSLWTI</sequence>
<evidence type="ECO:0000256" key="4">
    <source>
        <dbReference type="ARBA" id="ARBA00023157"/>
    </source>
</evidence>
<comment type="subcellular location">
    <subcellularLocation>
        <location evidence="1">Secreted</location>
    </subcellularLocation>
</comment>
<reference evidence="6" key="2">
    <citation type="submission" date="2025-09" db="UniProtKB">
        <authorList>
            <consortium name="Ensembl"/>
        </authorList>
    </citation>
    <scope>IDENTIFICATION</scope>
</reference>
<dbReference type="InterPro" id="IPR037277">
    <property type="entry name" value="Granulin_sf"/>
</dbReference>
<dbReference type="STRING" id="30732.ENSOMEP00000014732"/>
<dbReference type="Proteomes" id="UP000261560">
    <property type="component" value="Unplaced"/>
</dbReference>
<dbReference type="PANTHER" id="PTHR12274">
    <property type="entry name" value="GRANULIN"/>
    <property type="match status" value="1"/>
</dbReference>
<organism evidence="6 7">
    <name type="scientific">Oryzias melastigma</name>
    <name type="common">Marine medaka</name>
    <dbReference type="NCBI Taxonomy" id="30732"/>
    <lineage>
        <taxon>Eukaryota</taxon>
        <taxon>Metazoa</taxon>
        <taxon>Chordata</taxon>
        <taxon>Craniata</taxon>
        <taxon>Vertebrata</taxon>
        <taxon>Euteleostomi</taxon>
        <taxon>Actinopterygii</taxon>
        <taxon>Neopterygii</taxon>
        <taxon>Teleostei</taxon>
        <taxon>Neoteleostei</taxon>
        <taxon>Acanthomorphata</taxon>
        <taxon>Ovalentaria</taxon>
        <taxon>Atherinomorphae</taxon>
        <taxon>Beloniformes</taxon>
        <taxon>Adrianichthyidae</taxon>
        <taxon>Oryziinae</taxon>
        <taxon>Oryzias</taxon>
    </lineage>
</organism>
<dbReference type="GeneTree" id="ENSGT00470000042293"/>
<reference evidence="6" key="1">
    <citation type="submission" date="2025-08" db="UniProtKB">
        <authorList>
            <consortium name="Ensembl"/>
        </authorList>
    </citation>
    <scope>IDENTIFICATION</scope>
</reference>
<dbReference type="InterPro" id="IPR039036">
    <property type="entry name" value="Granulin_fam"/>
</dbReference>
<evidence type="ECO:0000259" key="5">
    <source>
        <dbReference type="PROSITE" id="PS00799"/>
    </source>
</evidence>
<evidence type="ECO:0000313" key="7">
    <source>
        <dbReference type="Proteomes" id="UP000261560"/>
    </source>
</evidence>
<feature type="domain" description="Granulins" evidence="5">
    <location>
        <begin position="86"/>
        <end position="99"/>
    </location>
</feature>
<evidence type="ECO:0000256" key="2">
    <source>
        <dbReference type="ARBA" id="ARBA00010093"/>
    </source>
</evidence>
<dbReference type="Gene3D" id="2.10.25.160">
    <property type="entry name" value="Granulin"/>
    <property type="match status" value="3"/>
</dbReference>
<accession>A0A3B3CCC8</accession>
<evidence type="ECO:0000256" key="1">
    <source>
        <dbReference type="ARBA" id="ARBA00004613"/>
    </source>
</evidence>
<feature type="domain" description="Granulins" evidence="5">
    <location>
        <begin position="186"/>
        <end position="199"/>
    </location>
</feature>
<dbReference type="PROSITE" id="PS00799">
    <property type="entry name" value="GRANULINS"/>
    <property type="match status" value="2"/>
</dbReference>
<dbReference type="InterPro" id="IPR000118">
    <property type="entry name" value="Granulin"/>
</dbReference>
<name>A0A3B3CCC8_ORYME</name>
<keyword evidence="7" id="KW-1185">Reference proteome</keyword>
<dbReference type="GO" id="GO:0005576">
    <property type="term" value="C:extracellular region"/>
    <property type="evidence" value="ECO:0007669"/>
    <property type="project" value="UniProtKB-SubCell"/>
</dbReference>
<dbReference type="PaxDb" id="30732-ENSOMEP00000014732"/>
<proteinExistence type="inferred from homology"/>
<comment type="similarity">
    <text evidence="2">Belongs to the granulin family.</text>
</comment>
<evidence type="ECO:0000256" key="3">
    <source>
        <dbReference type="ARBA" id="ARBA00022525"/>
    </source>
</evidence>
<dbReference type="SUPFAM" id="SSF57277">
    <property type="entry name" value="Granulin repeat"/>
    <property type="match status" value="2"/>
</dbReference>
<keyword evidence="4" id="KW-1015">Disulfide bond</keyword>
<dbReference type="SMART" id="SM00277">
    <property type="entry name" value="GRAN"/>
    <property type="match status" value="3"/>
</dbReference>
<protein>
    <submittedName>
        <fullName evidence="6">Granulins-like</fullName>
    </submittedName>
</protein>
<dbReference type="Pfam" id="PF00396">
    <property type="entry name" value="Granulin"/>
    <property type="match status" value="3"/>
</dbReference>
<dbReference type="AlphaFoldDB" id="A0A3B3CCC8"/>
<dbReference type="PANTHER" id="PTHR12274:SF7">
    <property type="entry name" value="GRANULINS"/>
    <property type="match status" value="1"/>
</dbReference>
<evidence type="ECO:0000313" key="6">
    <source>
        <dbReference type="Ensembl" id="ENSOMEP00000014732.1"/>
    </source>
</evidence>
<keyword evidence="3" id="KW-0964">Secreted</keyword>
<dbReference type="Ensembl" id="ENSOMET00000022697.1">
    <property type="protein sequence ID" value="ENSOMEP00000014732.1"/>
    <property type="gene ID" value="ENSOMEG00000016260.1"/>
</dbReference>